<dbReference type="NCBIfam" id="TIGR02454">
    <property type="entry name" value="ECF_T_CbiQ"/>
    <property type="match status" value="1"/>
</dbReference>
<evidence type="ECO:0000256" key="6">
    <source>
        <dbReference type="ARBA" id="ARBA00023136"/>
    </source>
</evidence>
<dbReference type="GO" id="GO:0006824">
    <property type="term" value="P:cobalt ion transport"/>
    <property type="evidence" value="ECO:0007669"/>
    <property type="project" value="InterPro"/>
</dbReference>
<evidence type="ECO:0000256" key="5">
    <source>
        <dbReference type="ARBA" id="ARBA00022989"/>
    </source>
</evidence>
<gene>
    <name evidence="8" type="ORF">BALG_01592</name>
</gene>
<dbReference type="AlphaFoldDB" id="A0A0E1XDS0"/>
<keyword evidence="6 7" id="KW-0472">Membrane</keyword>
<feature type="transmembrane region" description="Helical" evidence="7">
    <location>
        <begin position="70"/>
        <end position="88"/>
    </location>
</feature>
<comment type="subcellular location">
    <subcellularLocation>
        <location evidence="1">Cell membrane</location>
        <topology evidence="1">Multi-pass membrane protein</topology>
    </subcellularLocation>
</comment>
<evidence type="ECO:0000256" key="3">
    <source>
        <dbReference type="ARBA" id="ARBA00022475"/>
    </source>
</evidence>
<dbReference type="Pfam" id="PF02361">
    <property type="entry name" value="CbiQ"/>
    <property type="match status" value="1"/>
</dbReference>
<evidence type="ECO:0000256" key="7">
    <source>
        <dbReference type="SAM" id="Phobius"/>
    </source>
</evidence>
<evidence type="ECO:0008006" key="9">
    <source>
        <dbReference type="Google" id="ProtNLM"/>
    </source>
</evidence>
<dbReference type="InterPro" id="IPR012809">
    <property type="entry name" value="ECF_CbiQ"/>
</dbReference>
<proteinExistence type="inferred from homology"/>
<keyword evidence="4 7" id="KW-0812">Transmembrane</keyword>
<dbReference type="RefSeq" id="WP_004688526.1">
    <property type="nucleotide sequence ID" value="NZ_EQ999546.1"/>
</dbReference>
<feature type="transmembrane region" description="Helical" evidence="7">
    <location>
        <begin position="234"/>
        <end position="253"/>
    </location>
</feature>
<sequence length="254" mass="28028">MTPATDFADQGPANNPIDRLHPKTRLVMTLAILIFATIIHNPIVLAISMAAAIILVRIAKAPWHKLRHRLLHLEGFMIVLLVLLPFTMPGRPLLELGPLVATVEGTVRALTVAIKVNICVLSIYALLGSLDPIRIGQAAESLGLSPKFVRLFLITVRYVSVFRAETGRLSEAMRVRGFRPRSNMHTWRTFGNLAGTMVVRSIERAERVDEAMRCRGFSGTMPATPATAAQRRDAVFASLFFCAMFGLLLVEFIA</sequence>
<accession>A0A0E1XDS0</accession>
<dbReference type="InterPro" id="IPR051611">
    <property type="entry name" value="ECF_transporter_component"/>
</dbReference>
<reference evidence="8" key="1">
    <citation type="submission" date="2009-01" db="EMBL/GenBank/DDBJ databases">
        <title>The Genome Sequence of Brucella pinnipedialis M292/94/1.</title>
        <authorList>
            <consortium name="The Broad Institute Genome Sequencing Platform"/>
            <person name="Ward D."/>
            <person name="Young S.K."/>
            <person name="Kodira C.D."/>
            <person name="Zeng Q."/>
            <person name="Koehrsen M."/>
            <person name="Alvarado L."/>
            <person name="Berlin A."/>
            <person name="Borenstein D."/>
            <person name="Chen Z."/>
            <person name="Engels R."/>
            <person name="Freedman E."/>
            <person name="Gellesch M."/>
            <person name="Goldberg J."/>
            <person name="Griggs A."/>
            <person name="Gujja S."/>
            <person name="Heiman D."/>
            <person name="Hepburn T."/>
            <person name="Howarth C."/>
            <person name="Jen D."/>
            <person name="Larson L."/>
            <person name="Lewis B."/>
            <person name="Mehta T."/>
            <person name="Park D."/>
            <person name="Pearson M."/>
            <person name="Roberts A."/>
            <person name="Saif S."/>
            <person name="Shea T."/>
            <person name="Shenoy N."/>
            <person name="Sisk P."/>
            <person name="Stolte C."/>
            <person name="Sykes S."/>
            <person name="Walk T."/>
            <person name="White J."/>
            <person name="Yandava C."/>
            <person name="Whatmore A.M."/>
            <person name="Perrett L.L."/>
            <person name="O'Callaghan D."/>
            <person name="Nusbaum C."/>
            <person name="Galagan J."/>
            <person name="Birren B."/>
        </authorList>
    </citation>
    <scope>NUCLEOTIDE SEQUENCE [LARGE SCALE GENOMIC DNA]</scope>
    <source>
        <strain evidence="8">M292/94/1</strain>
    </source>
</reference>
<dbReference type="PANTHER" id="PTHR34857:SF2">
    <property type="entry name" value="SLL0384 PROTEIN"/>
    <property type="match status" value="1"/>
</dbReference>
<protein>
    <recommendedName>
        <fullName evidence="9">Cobalt ABC transporter</fullName>
    </recommendedName>
</protein>
<evidence type="ECO:0000256" key="2">
    <source>
        <dbReference type="ARBA" id="ARBA00008564"/>
    </source>
</evidence>
<keyword evidence="3" id="KW-1003">Cell membrane</keyword>
<evidence type="ECO:0000313" key="8">
    <source>
        <dbReference type="EMBL" id="EEZ31472.1"/>
    </source>
</evidence>
<dbReference type="GO" id="GO:0043190">
    <property type="term" value="C:ATP-binding cassette (ABC) transporter complex"/>
    <property type="evidence" value="ECO:0007669"/>
    <property type="project" value="InterPro"/>
</dbReference>
<dbReference type="HOGENOM" id="CLU_056469_1_3_5"/>
<feature type="transmembrane region" description="Helical" evidence="7">
    <location>
        <begin position="30"/>
        <end position="58"/>
    </location>
</feature>
<feature type="transmembrane region" description="Helical" evidence="7">
    <location>
        <begin position="108"/>
        <end position="127"/>
    </location>
</feature>
<keyword evidence="5 7" id="KW-1133">Transmembrane helix</keyword>
<dbReference type="PANTHER" id="PTHR34857">
    <property type="entry name" value="SLL0384 PROTEIN"/>
    <property type="match status" value="1"/>
</dbReference>
<evidence type="ECO:0000256" key="1">
    <source>
        <dbReference type="ARBA" id="ARBA00004651"/>
    </source>
</evidence>
<comment type="similarity">
    <text evidence="2">Belongs to the CbiQ family.</text>
</comment>
<name>A0A0E1XDS0_9HYPH</name>
<dbReference type="InterPro" id="IPR003339">
    <property type="entry name" value="ABC/ECF_trnsptr_transmembrane"/>
</dbReference>
<organism evidence="8">
    <name type="scientific">Brucella pinnipedialis M292/94/1</name>
    <dbReference type="NCBI Taxonomy" id="520462"/>
    <lineage>
        <taxon>Bacteria</taxon>
        <taxon>Pseudomonadati</taxon>
        <taxon>Pseudomonadota</taxon>
        <taxon>Alphaproteobacteria</taxon>
        <taxon>Hyphomicrobiales</taxon>
        <taxon>Brucellaceae</taxon>
        <taxon>Brucella/Ochrobactrum group</taxon>
        <taxon>Brucella</taxon>
    </lineage>
</organism>
<evidence type="ECO:0000256" key="4">
    <source>
        <dbReference type="ARBA" id="ARBA00022692"/>
    </source>
</evidence>
<dbReference type="Proteomes" id="UP000004659">
    <property type="component" value="Unassembled WGS sequence"/>
</dbReference>
<dbReference type="GeneID" id="55591027"/>
<dbReference type="EMBL" id="EQ999546">
    <property type="protein sequence ID" value="EEZ31472.1"/>
    <property type="molecule type" value="Genomic_DNA"/>
</dbReference>
<dbReference type="CDD" id="cd16914">
    <property type="entry name" value="EcfT"/>
    <property type="match status" value="1"/>
</dbReference>